<organism evidence="3 4">
    <name type="scientific">Rhodotorula taiwanensis</name>
    <dbReference type="NCBI Taxonomy" id="741276"/>
    <lineage>
        <taxon>Eukaryota</taxon>
        <taxon>Fungi</taxon>
        <taxon>Dikarya</taxon>
        <taxon>Basidiomycota</taxon>
        <taxon>Pucciniomycotina</taxon>
        <taxon>Microbotryomycetes</taxon>
        <taxon>Sporidiobolales</taxon>
        <taxon>Sporidiobolaceae</taxon>
        <taxon>Rhodotorula</taxon>
    </lineage>
</organism>
<feature type="transmembrane region" description="Helical" evidence="1">
    <location>
        <begin position="12"/>
        <end position="30"/>
    </location>
</feature>
<keyword evidence="4" id="KW-1185">Reference proteome</keyword>
<dbReference type="Pfam" id="PF24853">
    <property type="entry name" value="DUF7727"/>
    <property type="match status" value="1"/>
</dbReference>
<reference evidence="3 4" key="1">
    <citation type="journal article" date="2018" name="Front. Microbiol.">
        <title>Prospects for Fungal Bioremediation of Acidic Radioactive Waste Sites: Characterization and Genome Sequence of Rhodotorula taiwanensis MD1149.</title>
        <authorList>
            <person name="Tkavc R."/>
            <person name="Matrosova V.Y."/>
            <person name="Grichenko O.E."/>
            <person name="Gostincar C."/>
            <person name="Volpe R.P."/>
            <person name="Klimenkova P."/>
            <person name="Gaidamakova E.K."/>
            <person name="Zhou C.E."/>
            <person name="Stewart B.J."/>
            <person name="Lyman M.G."/>
            <person name="Malfatti S.A."/>
            <person name="Rubinfeld B."/>
            <person name="Courtot M."/>
            <person name="Singh J."/>
            <person name="Dalgard C.L."/>
            <person name="Hamilton T."/>
            <person name="Frey K.G."/>
            <person name="Gunde-Cimerman N."/>
            <person name="Dugan L."/>
            <person name="Daly M.J."/>
        </authorList>
    </citation>
    <scope>NUCLEOTIDE SEQUENCE [LARGE SCALE GENOMIC DNA]</scope>
    <source>
        <strain evidence="3 4">MD1149</strain>
    </source>
</reference>
<accession>A0A2S5B2C9</accession>
<dbReference type="EMBL" id="PJQD01000096">
    <property type="protein sequence ID" value="POY70942.1"/>
    <property type="molecule type" value="Genomic_DNA"/>
</dbReference>
<dbReference type="AlphaFoldDB" id="A0A2S5B2C9"/>
<sequence>MGALIWYEWARLLALTSGAYVAWAAMWGFFYRKYFWDFVGGSLGPHGIEPPSGAAVFVKLIVDLPVFQIVNLVNGLLTLALEWPLPHIKRYKLYGSHLLRIVLYFWSALVAAFVYQTVMGTIFYLVAVLAYARSWR</sequence>
<evidence type="ECO:0000259" key="2">
    <source>
        <dbReference type="Pfam" id="PF24853"/>
    </source>
</evidence>
<comment type="caution">
    <text evidence="3">The sequence shown here is derived from an EMBL/GenBank/DDBJ whole genome shotgun (WGS) entry which is preliminary data.</text>
</comment>
<dbReference type="InterPro" id="IPR056144">
    <property type="entry name" value="DUF7727"/>
</dbReference>
<dbReference type="PANTHER" id="PTHR40629:SF1">
    <property type="entry name" value="PRO41 PROTEIN"/>
    <property type="match status" value="1"/>
</dbReference>
<name>A0A2S5B2C9_9BASI</name>
<keyword evidence="1" id="KW-0472">Membrane</keyword>
<dbReference type="Proteomes" id="UP000237144">
    <property type="component" value="Unassembled WGS sequence"/>
</dbReference>
<feature type="domain" description="DUF7727" evidence="2">
    <location>
        <begin position="1"/>
        <end position="134"/>
    </location>
</feature>
<keyword evidence="1" id="KW-0812">Transmembrane</keyword>
<keyword evidence="1" id="KW-1133">Transmembrane helix</keyword>
<evidence type="ECO:0000313" key="4">
    <source>
        <dbReference type="Proteomes" id="UP000237144"/>
    </source>
</evidence>
<dbReference type="OrthoDB" id="2110422at2759"/>
<protein>
    <recommendedName>
        <fullName evidence="2">DUF7727 domain-containing protein</fullName>
    </recommendedName>
</protein>
<proteinExistence type="predicted"/>
<gene>
    <name evidence="3" type="ORF">BMF94_6120</name>
</gene>
<feature type="transmembrane region" description="Helical" evidence="1">
    <location>
        <begin position="102"/>
        <end position="132"/>
    </location>
</feature>
<dbReference type="PANTHER" id="PTHR40629">
    <property type="entry name" value="PRO41 PROTEIN"/>
    <property type="match status" value="1"/>
</dbReference>
<evidence type="ECO:0000256" key="1">
    <source>
        <dbReference type="SAM" id="Phobius"/>
    </source>
</evidence>
<evidence type="ECO:0000313" key="3">
    <source>
        <dbReference type="EMBL" id="POY70942.1"/>
    </source>
</evidence>